<reference evidence="2 3" key="1">
    <citation type="submission" date="2017-07" db="EMBL/GenBank/DDBJ databases">
        <title>Annotated genome sequence of Bacterioplanes sanyensis isolated from Red Sea.</title>
        <authorList>
            <person name="Rehman Z.U."/>
        </authorList>
    </citation>
    <scope>NUCLEOTIDE SEQUENCE [LARGE SCALE GENOMIC DNA]</scope>
    <source>
        <strain evidence="2 3">NV9</strain>
    </source>
</reference>
<name>A0A222FG88_9GAMM</name>
<sequence>MEITAVAEPTEQDFLVLKNGLNGYNERFTGKIEREKVSAFVKSDTGETLGGILGEIYWGWLHVQGLWVHESIRSQKAGSRLLKQLEEYAFSKGIQNYRLETTTFQALGFYQKQGYQLFGELPDMPPGFTSYFLQKQI</sequence>
<dbReference type="KEGG" id="bsan:CHH28_05055"/>
<dbReference type="SUPFAM" id="SSF55729">
    <property type="entry name" value="Acyl-CoA N-acyltransferases (Nat)"/>
    <property type="match status" value="1"/>
</dbReference>
<gene>
    <name evidence="2" type="ORF">CHH28_05055</name>
</gene>
<dbReference type="Pfam" id="PF00583">
    <property type="entry name" value="Acetyltransf_1"/>
    <property type="match status" value="1"/>
</dbReference>
<feature type="domain" description="N-acetyltransferase" evidence="1">
    <location>
        <begin position="1"/>
        <end position="137"/>
    </location>
</feature>
<keyword evidence="2" id="KW-0808">Transferase</keyword>
<dbReference type="Gene3D" id="3.40.630.30">
    <property type="match status" value="1"/>
</dbReference>
<dbReference type="InterPro" id="IPR016181">
    <property type="entry name" value="Acyl_CoA_acyltransferase"/>
</dbReference>
<dbReference type="Proteomes" id="UP000202440">
    <property type="component" value="Chromosome"/>
</dbReference>
<accession>A0A222FG88</accession>
<dbReference type="CDD" id="cd04301">
    <property type="entry name" value="NAT_SF"/>
    <property type="match status" value="1"/>
</dbReference>
<dbReference type="GO" id="GO:0016747">
    <property type="term" value="F:acyltransferase activity, transferring groups other than amino-acyl groups"/>
    <property type="evidence" value="ECO:0007669"/>
    <property type="project" value="InterPro"/>
</dbReference>
<proteinExistence type="predicted"/>
<evidence type="ECO:0000259" key="1">
    <source>
        <dbReference type="PROSITE" id="PS51186"/>
    </source>
</evidence>
<dbReference type="EMBL" id="CP022530">
    <property type="protein sequence ID" value="ASP38087.1"/>
    <property type="molecule type" value="Genomic_DNA"/>
</dbReference>
<keyword evidence="3" id="KW-1185">Reference proteome</keyword>
<protein>
    <submittedName>
        <fullName evidence="2">GNAT family N-acetyltransferase</fullName>
    </submittedName>
</protein>
<dbReference type="PROSITE" id="PS51186">
    <property type="entry name" value="GNAT"/>
    <property type="match status" value="1"/>
</dbReference>
<organism evidence="2 3">
    <name type="scientific">Bacterioplanes sanyensis</name>
    <dbReference type="NCBI Taxonomy" id="1249553"/>
    <lineage>
        <taxon>Bacteria</taxon>
        <taxon>Pseudomonadati</taxon>
        <taxon>Pseudomonadota</taxon>
        <taxon>Gammaproteobacteria</taxon>
        <taxon>Oceanospirillales</taxon>
        <taxon>Oceanospirillaceae</taxon>
        <taxon>Bacterioplanes</taxon>
    </lineage>
</organism>
<dbReference type="RefSeq" id="WP_094059286.1">
    <property type="nucleotide sequence ID" value="NZ_CP022530.1"/>
</dbReference>
<dbReference type="InterPro" id="IPR000182">
    <property type="entry name" value="GNAT_dom"/>
</dbReference>
<evidence type="ECO:0000313" key="3">
    <source>
        <dbReference type="Proteomes" id="UP000202440"/>
    </source>
</evidence>
<dbReference type="AlphaFoldDB" id="A0A222FG88"/>
<evidence type="ECO:0000313" key="2">
    <source>
        <dbReference type="EMBL" id="ASP38087.1"/>
    </source>
</evidence>
<dbReference type="OrthoDB" id="9787920at2"/>